<sequence length="105" mass="11447">MVLGTGALITVFLIMFSLVLIPTMGEALAVEKLNKENLNYEITGGTVNSIEADEEFGSLIIIMQAEADGEFTVTLPRAFIDSSIGDVDDDFFVLVDGEEVVWEEI</sequence>
<dbReference type="EMBL" id="LAZR01004927">
    <property type="protein sequence ID" value="KKN04384.1"/>
    <property type="molecule type" value="Genomic_DNA"/>
</dbReference>
<gene>
    <name evidence="1" type="ORF">LCGC14_1097940</name>
</gene>
<proteinExistence type="predicted"/>
<dbReference type="AlphaFoldDB" id="A0A0F9MEU2"/>
<accession>A0A0F9MEU2</accession>
<comment type="caution">
    <text evidence="1">The sequence shown here is derived from an EMBL/GenBank/DDBJ whole genome shotgun (WGS) entry which is preliminary data.</text>
</comment>
<name>A0A0F9MEU2_9ZZZZ</name>
<reference evidence="1" key="1">
    <citation type="journal article" date="2015" name="Nature">
        <title>Complex archaea that bridge the gap between prokaryotes and eukaryotes.</title>
        <authorList>
            <person name="Spang A."/>
            <person name="Saw J.H."/>
            <person name="Jorgensen S.L."/>
            <person name="Zaremba-Niedzwiedzka K."/>
            <person name="Martijn J."/>
            <person name="Lind A.E."/>
            <person name="van Eijk R."/>
            <person name="Schleper C."/>
            <person name="Guy L."/>
            <person name="Ettema T.J."/>
        </authorList>
    </citation>
    <scope>NUCLEOTIDE SEQUENCE</scope>
</reference>
<protein>
    <submittedName>
        <fullName evidence="1">Uncharacterized protein</fullName>
    </submittedName>
</protein>
<organism evidence="1">
    <name type="scientific">marine sediment metagenome</name>
    <dbReference type="NCBI Taxonomy" id="412755"/>
    <lineage>
        <taxon>unclassified sequences</taxon>
        <taxon>metagenomes</taxon>
        <taxon>ecological metagenomes</taxon>
    </lineage>
</organism>
<evidence type="ECO:0000313" key="1">
    <source>
        <dbReference type="EMBL" id="KKN04384.1"/>
    </source>
</evidence>